<sequence>MKSREEEYKEIFIAEALEYFDALNRHISDLEKRPQDEQILAEIFRLLHNLKANAKAIGYLNISDVSHKLETAFSLIRNKELSFSDEVVTVLFEGIDLLGELIHNIDNASYGDPDPVLLRNLDIIVDNLSDSTIELAKVQRYNTSKNLSLSELVYIQIKKLDHLLNLVGELVIDRDRIVSISRELENDELKNVSSHLNRITEDLQYSIMDARLVGIGSLFNKFPRIVRDIATAEGKDVDLTMAGHDIQIDRNILQIITDSLLHLVRNAITHGIEKPENRLKKGKPRNGSLSLIARNDRENVQIQLTDDGKGIDLTQVRKAIVERQLLPASTVEHLSDTEALSYLFEPGFSLAKEVTEFSGRGVGLDVVKNAVDSIGGRIRIESQKGKGTTFILQLPTSIAVKGALLFEVDEIFYAIPLIHTEQVVALEVEELHEVGGVMVADIFGETITVVYLHELLNVKEQEMNLGDKTKLKGMVQNIIIVSYNNRKLGIIVDKLYRQQDIVVKPLSKPLDAVELYGGVTLLGSGKVCLVLDVPAITRYFISRKQVLAGEHNF</sequence>
<dbReference type="SMART" id="SM01231">
    <property type="entry name" value="H-kinase_dim"/>
    <property type="match status" value="1"/>
</dbReference>
<reference evidence="16 17" key="1">
    <citation type="submission" date="2020-01" db="EMBL/GenBank/DDBJ databases">
        <authorList>
            <person name="Kim M.K."/>
        </authorList>
    </citation>
    <scope>NUCLEOTIDE SEQUENCE [LARGE SCALE GENOMIC DNA]</scope>
    <source>
        <strain evidence="16 17">BT213</strain>
    </source>
</reference>
<dbReference type="SUPFAM" id="SSF55874">
    <property type="entry name" value="ATPase domain of HSP90 chaperone/DNA topoisomerase II/histidine kinase"/>
    <property type="match status" value="1"/>
</dbReference>
<dbReference type="InterPro" id="IPR051315">
    <property type="entry name" value="Bact_Chemotaxis_CheA"/>
</dbReference>
<dbReference type="Gene3D" id="1.20.120.160">
    <property type="entry name" value="HPT domain"/>
    <property type="match status" value="1"/>
</dbReference>
<name>A0A6B2GZN8_9BACT</name>
<dbReference type="GO" id="GO:0000155">
    <property type="term" value="F:phosphorelay sensor kinase activity"/>
    <property type="evidence" value="ECO:0007669"/>
    <property type="project" value="InterPro"/>
</dbReference>
<dbReference type="Pfam" id="PF02895">
    <property type="entry name" value="H-kinase_dim"/>
    <property type="match status" value="1"/>
</dbReference>
<organism evidence="16 17">
    <name type="scientific">Pontibacter fetidus</name>
    <dbReference type="NCBI Taxonomy" id="2700082"/>
    <lineage>
        <taxon>Bacteria</taxon>
        <taxon>Pseudomonadati</taxon>
        <taxon>Bacteroidota</taxon>
        <taxon>Cytophagia</taxon>
        <taxon>Cytophagales</taxon>
        <taxon>Hymenobacteraceae</taxon>
        <taxon>Pontibacter</taxon>
    </lineage>
</organism>
<dbReference type="InterPro" id="IPR036097">
    <property type="entry name" value="HisK_dim/P_sf"/>
</dbReference>
<dbReference type="InterPro" id="IPR002545">
    <property type="entry name" value="CheW-lke_dom"/>
</dbReference>
<dbReference type="SUPFAM" id="SSF47384">
    <property type="entry name" value="Homodimeric domain of signal transducing histidine kinase"/>
    <property type="match status" value="1"/>
</dbReference>
<dbReference type="InterPro" id="IPR003594">
    <property type="entry name" value="HATPase_dom"/>
</dbReference>
<protein>
    <recommendedName>
        <fullName evidence="3">Chemotaxis protein CheA</fullName>
        <ecNumber evidence="2">2.7.13.3</ecNumber>
    </recommendedName>
</protein>
<evidence type="ECO:0000256" key="8">
    <source>
        <dbReference type="ARBA" id="ARBA00022777"/>
    </source>
</evidence>
<evidence type="ECO:0000256" key="1">
    <source>
        <dbReference type="ARBA" id="ARBA00000085"/>
    </source>
</evidence>
<dbReference type="PROSITE" id="PS50109">
    <property type="entry name" value="HIS_KIN"/>
    <property type="match status" value="1"/>
</dbReference>
<feature type="domain" description="CheW-like" evidence="14">
    <location>
        <begin position="400"/>
        <end position="542"/>
    </location>
</feature>
<evidence type="ECO:0000256" key="5">
    <source>
        <dbReference type="ARBA" id="ARBA00022553"/>
    </source>
</evidence>
<evidence type="ECO:0000256" key="6">
    <source>
        <dbReference type="ARBA" id="ARBA00022679"/>
    </source>
</evidence>
<feature type="modified residue" description="Phosphohistidine" evidence="12">
    <location>
        <position position="48"/>
    </location>
</feature>
<dbReference type="PANTHER" id="PTHR43395:SF10">
    <property type="entry name" value="CHEMOTAXIS PROTEIN CHEA"/>
    <property type="match status" value="1"/>
</dbReference>
<dbReference type="InterPro" id="IPR037006">
    <property type="entry name" value="CheA-like_homodim_sf"/>
</dbReference>
<dbReference type="InterPro" id="IPR036061">
    <property type="entry name" value="CheW-like_dom_sf"/>
</dbReference>
<evidence type="ECO:0000259" key="14">
    <source>
        <dbReference type="PROSITE" id="PS50851"/>
    </source>
</evidence>
<gene>
    <name evidence="16" type="ORF">GWO68_06205</name>
</gene>
<dbReference type="PROSITE" id="PS50851">
    <property type="entry name" value="CHEW"/>
    <property type="match status" value="1"/>
</dbReference>
<dbReference type="EMBL" id="JAAEAA010000006">
    <property type="protein sequence ID" value="NDK55503.1"/>
    <property type="molecule type" value="Genomic_DNA"/>
</dbReference>
<evidence type="ECO:0000256" key="9">
    <source>
        <dbReference type="ARBA" id="ARBA00022840"/>
    </source>
</evidence>
<dbReference type="SUPFAM" id="SSF50341">
    <property type="entry name" value="CheW-like"/>
    <property type="match status" value="1"/>
</dbReference>
<evidence type="ECO:0000256" key="10">
    <source>
        <dbReference type="ARBA" id="ARBA00023012"/>
    </source>
</evidence>
<dbReference type="InterPro" id="IPR005467">
    <property type="entry name" value="His_kinase_dom"/>
</dbReference>
<dbReference type="Gene3D" id="1.10.287.560">
    <property type="entry name" value="Histidine kinase CheA-like, homodimeric domain"/>
    <property type="match status" value="1"/>
</dbReference>
<keyword evidence="10" id="KW-0902">Two-component regulatory system</keyword>
<dbReference type="RefSeq" id="WP_162345561.1">
    <property type="nucleotide sequence ID" value="NZ_JAAEAA010000006.1"/>
</dbReference>
<dbReference type="PROSITE" id="PS50894">
    <property type="entry name" value="HPT"/>
    <property type="match status" value="1"/>
</dbReference>
<evidence type="ECO:0000256" key="3">
    <source>
        <dbReference type="ARBA" id="ARBA00021495"/>
    </source>
</evidence>
<comment type="caution">
    <text evidence="16">The sequence shown here is derived from an EMBL/GenBank/DDBJ whole genome shotgun (WGS) entry which is preliminary data.</text>
</comment>
<accession>A0A6B2GZN8</accession>
<dbReference type="Gene3D" id="2.30.30.40">
    <property type="entry name" value="SH3 Domains"/>
    <property type="match status" value="1"/>
</dbReference>
<evidence type="ECO:0000259" key="13">
    <source>
        <dbReference type="PROSITE" id="PS50109"/>
    </source>
</evidence>
<keyword evidence="4" id="KW-0145">Chemotaxis</keyword>
<dbReference type="InterPro" id="IPR004105">
    <property type="entry name" value="CheA-like_dim"/>
</dbReference>
<evidence type="ECO:0000256" key="2">
    <source>
        <dbReference type="ARBA" id="ARBA00012438"/>
    </source>
</evidence>
<proteinExistence type="predicted"/>
<dbReference type="SMART" id="SM00073">
    <property type="entry name" value="HPT"/>
    <property type="match status" value="1"/>
</dbReference>
<dbReference type="FunFam" id="3.30.565.10:FF:000016">
    <property type="entry name" value="Chemotaxis protein CheA, putative"/>
    <property type="match status" value="1"/>
</dbReference>
<feature type="domain" description="Histidine kinase" evidence="13">
    <location>
        <begin position="195"/>
        <end position="398"/>
    </location>
</feature>
<dbReference type="Pfam" id="PF01584">
    <property type="entry name" value="CheW"/>
    <property type="match status" value="1"/>
</dbReference>
<keyword evidence="17" id="KW-1185">Reference proteome</keyword>
<evidence type="ECO:0000313" key="16">
    <source>
        <dbReference type="EMBL" id="NDK55503.1"/>
    </source>
</evidence>
<keyword evidence="9" id="KW-0067">ATP-binding</keyword>
<dbReference type="AlphaFoldDB" id="A0A6B2GZN8"/>
<dbReference type="Proteomes" id="UP000478546">
    <property type="component" value="Unassembled WGS sequence"/>
</dbReference>
<evidence type="ECO:0000256" key="11">
    <source>
        <dbReference type="ARBA" id="ARBA00035100"/>
    </source>
</evidence>
<dbReference type="PANTHER" id="PTHR43395">
    <property type="entry name" value="SENSOR HISTIDINE KINASE CHEA"/>
    <property type="match status" value="1"/>
</dbReference>
<dbReference type="SUPFAM" id="SSF47226">
    <property type="entry name" value="Histidine-containing phosphotransfer domain, HPT domain"/>
    <property type="match status" value="1"/>
</dbReference>
<dbReference type="GO" id="GO:0005737">
    <property type="term" value="C:cytoplasm"/>
    <property type="evidence" value="ECO:0007669"/>
    <property type="project" value="InterPro"/>
</dbReference>
<comment type="function">
    <text evidence="11">Involved in the transmission of sensory signals from the chemoreceptors to the flagellar motors. CheA is autophosphorylated; it can transfer its phosphate group to either CheB or CheY.</text>
</comment>
<evidence type="ECO:0000313" key="17">
    <source>
        <dbReference type="Proteomes" id="UP000478546"/>
    </source>
</evidence>
<dbReference type="GO" id="GO:0006935">
    <property type="term" value="P:chemotaxis"/>
    <property type="evidence" value="ECO:0007669"/>
    <property type="project" value="UniProtKB-KW"/>
</dbReference>
<keyword evidence="5 12" id="KW-0597">Phosphoprotein</keyword>
<keyword evidence="8" id="KW-0418">Kinase</keyword>
<dbReference type="Pfam" id="PF02518">
    <property type="entry name" value="HATPase_c"/>
    <property type="match status" value="1"/>
</dbReference>
<dbReference type="InterPro" id="IPR036890">
    <property type="entry name" value="HATPase_C_sf"/>
</dbReference>
<dbReference type="SMART" id="SM00387">
    <property type="entry name" value="HATPase_c"/>
    <property type="match status" value="1"/>
</dbReference>
<dbReference type="InterPro" id="IPR008207">
    <property type="entry name" value="Sig_transdc_His_kin_Hpt_dom"/>
</dbReference>
<dbReference type="PRINTS" id="PR00344">
    <property type="entry name" value="BCTRLSENSOR"/>
</dbReference>
<keyword evidence="7" id="KW-0547">Nucleotide-binding</keyword>
<feature type="domain" description="HPt" evidence="15">
    <location>
        <begin position="1"/>
        <end position="105"/>
    </location>
</feature>
<evidence type="ECO:0000259" key="15">
    <source>
        <dbReference type="PROSITE" id="PS50894"/>
    </source>
</evidence>
<dbReference type="InterPro" id="IPR036641">
    <property type="entry name" value="HPT_dom_sf"/>
</dbReference>
<dbReference type="Gene3D" id="3.30.565.10">
    <property type="entry name" value="Histidine kinase-like ATPase, C-terminal domain"/>
    <property type="match status" value="1"/>
</dbReference>
<dbReference type="SMART" id="SM00260">
    <property type="entry name" value="CheW"/>
    <property type="match status" value="1"/>
</dbReference>
<dbReference type="GO" id="GO:0005524">
    <property type="term" value="F:ATP binding"/>
    <property type="evidence" value="ECO:0007669"/>
    <property type="project" value="UniProtKB-KW"/>
</dbReference>
<keyword evidence="6" id="KW-0808">Transferase</keyword>
<evidence type="ECO:0000256" key="4">
    <source>
        <dbReference type="ARBA" id="ARBA00022500"/>
    </source>
</evidence>
<dbReference type="Pfam" id="PF01627">
    <property type="entry name" value="Hpt"/>
    <property type="match status" value="1"/>
</dbReference>
<evidence type="ECO:0000256" key="12">
    <source>
        <dbReference type="PROSITE-ProRule" id="PRU00110"/>
    </source>
</evidence>
<dbReference type="EC" id="2.7.13.3" evidence="2"/>
<evidence type="ECO:0000256" key="7">
    <source>
        <dbReference type="ARBA" id="ARBA00022741"/>
    </source>
</evidence>
<comment type="catalytic activity">
    <reaction evidence="1">
        <text>ATP + protein L-histidine = ADP + protein N-phospho-L-histidine.</text>
        <dbReference type="EC" id="2.7.13.3"/>
    </reaction>
</comment>
<dbReference type="InterPro" id="IPR004358">
    <property type="entry name" value="Sig_transdc_His_kin-like_C"/>
</dbReference>